<name>A0A2M7K1K1_9BACT</name>
<dbReference type="InterPro" id="IPR006442">
    <property type="entry name" value="Antitoxin_Phd/YefM"/>
</dbReference>
<organism evidence="4 5">
    <name type="scientific">Candidatus Berkelbacteria bacterium CG_4_8_14_3_um_filter_42_13</name>
    <dbReference type="NCBI Taxonomy" id="1974505"/>
    <lineage>
        <taxon>Bacteria</taxon>
        <taxon>Candidatus Berkelbacteria</taxon>
    </lineage>
</organism>
<dbReference type="AlphaFoldDB" id="A0A2M7K1K1"/>
<feature type="compositionally biased region" description="Low complexity" evidence="3">
    <location>
        <begin position="142"/>
        <end position="161"/>
    </location>
</feature>
<reference evidence="5" key="1">
    <citation type="submission" date="2017-09" db="EMBL/GenBank/DDBJ databases">
        <title>Depth-based differentiation of microbial function through sediment-hosted aquifers and enrichment of novel symbionts in the deep terrestrial subsurface.</title>
        <authorList>
            <person name="Probst A.J."/>
            <person name="Ladd B."/>
            <person name="Jarett J.K."/>
            <person name="Geller-Mcgrath D.E."/>
            <person name="Sieber C.M.K."/>
            <person name="Emerson J.B."/>
            <person name="Anantharaman K."/>
            <person name="Thomas B.C."/>
            <person name="Malmstrom R."/>
            <person name="Stieglmeier M."/>
            <person name="Klingl A."/>
            <person name="Woyke T."/>
            <person name="Ryan C.M."/>
            <person name="Banfield J.F."/>
        </authorList>
    </citation>
    <scope>NUCLEOTIDE SEQUENCE [LARGE SCALE GENOMIC DNA]</scope>
</reference>
<proteinExistence type="inferred from homology"/>
<comment type="similarity">
    <text evidence="1 2">Belongs to the phD/YefM antitoxin family.</text>
</comment>
<comment type="function">
    <text evidence="2">Antitoxin component of a type II toxin-antitoxin (TA) system.</text>
</comment>
<evidence type="ECO:0000256" key="3">
    <source>
        <dbReference type="SAM" id="MobiDB-lite"/>
    </source>
</evidence>
<dbReference type="SUPFAM" id="SSF143120">
    <property type="entry name" value="YefM-like"/>
    <property type="match status" value="1"/>
</dbReference>
<dbReference type="Proteomes" id="UP000229924">
    <property type="component" value="Unassembled WGS sequence"/>
</dbReference>
<sequence length="193" mass="19309">MLEVDIDKILPLTEARDNFNKIIDDVGGTEHMYVLTKNGKPSAVVVGVNHLEKLTGKSADELTSMVEKKADQTPVVEEVNPPASGSKPPAPEPMATGQSIQPGPGPATPPPLEVPPETSASIPTNVGASPPASGESPPPAPDGGQAVPTSSPGSVPAPSSVEGAKPEVASNQAPAPPNPPAGGAAASDSDLFV</sequence>
<evidence type="ECO:0000313" key="5">
    <source>
        <dbReference type="Proteomes" id="UP000229924"/>
    </source>
</evidence>
<dbReference type="EMBL" id="PFIK01000032">
    <property type="protein sequence ID" value="PIX30110.1"/>
    <property type="molecule type" value="Genomic_DNA"/>
</dbReference>
<dbReference type="InterPro" id="IPR036165">
    <property type="entry name" value="YefM-like_sf"/>
</dbReference>
<protein>
    <recommendedName>
        <fullName evidence="2">Antitoxin</fullName>
    </recommendedName>
</protein>
<evidence type="ECO:0000313" key="4">
    <source>
        <dbReference type="EMBL" id="PIX30110.1"/>
    </source>
</evidence>
<accession>A0A2M7K1K1</accession>
<dbReference type="Pfam" id="PF02604">
    <property type="entry name" value="PhdYeFM_antitox"/>
    <property type="match status" value="1"/>
</dbReference>
<evidence type="ECO:0000256" key="2">
    <source>
        <dbReference type="RuleBase" id="RU362080"/>
    </source>
</evidence>
<dbReference type="Gene3D" id="3.40.1620.10">
    <property type="entry name" value="YefM-like domain"/>
    <property type="match status" value="1"/>
</dbReference>
<gene>
    <name evidence="4" type="ORF">COZ63_01470</name>
</gene>
<dbReference type="NCBIfam" id="TIGR01552">
    <property type="entry name" value="phd_fam"/>
    <property type="match status" value="1"/>
</dbReference>
<evidence type="ECO:0000256" key="1">
    <source>
        <dbReference type="ARBA" id="ARBA00009981"/>
    </source>
</evidence>
<feature type="compositionally biased region" description="Pro residues" evidence="3">
    <location>
        <begin position="103"/>
        <end position="114"/>
    </location>
</feature>
<feature type="region of interest" description="Disordered" evidence="3">
    <location>
        <begin position="66"/>
        <end position="193"/>
    </location>
</feature>
<comment type="caution">
    <text evidence="4">The sequence shown here is derived from an EMBL/GenBank/DDBJ whole genome shotgun (WGS) entry which is preliminary data.</text>
</comment>